<comment type="caution">
    <text evidence="1">The sequence shown here is derived from an EMBL/GenBank/DDBJ whole genome shotgun (WGS) entry which is preliminary data.</text>
</comment>
<dbReference type="Proteomes" id="UP000790709">
    <property type="component" value="Unassembled WGS sequence"/>
</dbReference>
<reference evidence="1" key="1">
    <citation type="journal article" date="2021" name="New Phytol.">
        <title>Evolutionary innovations through gain and loss of genes in the ectomycorrhizal Boletales.</title>
        <authorList>
            <person name="Wu G."/>
            <person name="Miyauchi S."/>
            <person name="Morin E."/>
            <person name="Kuo A."/>
            <person name="Drula E."/>
            <person name="Varga T."/>
            <person name="Kohler A."/>
            <person name="Feng B."/>
            <person name="Cao Y."/>
            <person name="Lipzen A."/>
            <person name="Daum C."/>
            <person name="Hundley H."/>
            <person name="Pangilinan J."/>
            <person name="Johnson J."/>
            <person name="Barry K."/>
            <person name="LaButti K."/>
            <person name="Ng V."/>
            <person name="Ahrendt S."/>
            <person name="Min B."/>
            <person name="Choi I.G."/>
            <person name="Park H."/>
            <person name="Plett J.M."/>
            <person name="Magnuson J."/>
            <person name="Spatafora J.W."/>
            <person name="Nagy L.G."/>
            <person name="Henrissat B."/>
            <person name="Grigoriev I.V."/>
            <person name="Yang Z.L."/>
            <person name="Xu J."/>
            <person name="Martin F.M."/>
        </authorList>
    </citation>
    <scope>NUCLEOTIDE SEQUENCE</scope>
    <source>
        <strain evidence="1">KUC20120723A-06</strain>
    </source>
</reference>
<evidence type="ECO:0000313" key="1">
    <source>
        <dbReference type="EMBL" id="KAH7922995.1"/>
    </source>
</evidence>
<organism evidence="1 2">
    <name type="scientific">Leucogyrophana mollusca</name>
    <dbReference type="NCBI Taxonomy" id="85980"/>
    <lineage>
        <taxon>Eukaryota</taxon>
        <taxon>Fungi</taxon>
        <taxon>Dikarya</taxon>
        <taxon>Basidiomycota</taxon>
        <taxon>Agaricomycotina</taxon>
        <taxon>Agaricomycetes</taxon>
        <taxon>Agaricomycetidae</taxon>
        <taxon>Boletales</taxon>
        <taxon>Boletales incertae sedis</taxon>
        <taxon>Leucogyrophana</taxon>
    </lineage>
</organism>
<gene>
    <name evidence="1" type="ORF">BV22DRAFT_1036913</name>
</gene>
<evidence type="ECO:0000313" key="2">
    <source>
        <dbReference type="Proteomes" id="UP000790709"/>
    </source>
</evidence>
<accession>A0ACB8BB13</accession>
<keyword evidence="2" id="KW-1185">Reference proteome</keyword>
<proteinExistence type="predicted"/>
<sequence length="86" mass="9650">MYRESASSLTKCKEYWLGEDNPALFDNFSSYEALQTKIGPHSLRAQVKLEMETAKEVKAKAKAETAQKKMVRVVTAAASFPNLHQT</sequence>
<name>A0ACB8BB13_9AGAM</name>
<dbReference type="EMBL" id="MU266466">
    <property type="protein sequence ID" value="KAH7922995.1"/>
    <property type="molecule type" value="Genomic_DNA"/>
</dbReference>
<protein>
    <submittedName>
        <fullName evidence="1">Uncharacterized protein</fullName>
    </submittedName>
</protein>